<comment type="caution">
    <text evidence="1">The sequence shown here is derived from an EMBL/GenBank/DDBJ whole genome shotgun (WGS) entry which is preliminary data.</text>
</comment>
<sequence length="45" mass="5678">SEIIDFLWSYDNILDMRTDFEEKDELTEDEFKKRYYDYFANTCHK</sequence>
<name>A0ACA9PQM3_9GLOM</name>
<dbReference type="Proteomes" id="UP000789920">
    <property type="component" value="Unassembled WGS sequence"/>
</dbReference>
<feature type="non-terminal residue" evidence="1">
    <location>
        <position position="45"/>
    </location>
</feature>
<evidence type="ECO:0000313" key="1">
    <source>
        <dbReference type="EMBL" id="CAG8716675.1"/>
    </source>
</evidence>
<accession>A0ACA9PQM3</accession>
<gene>
    <name evidence="1" type="ORF">RPERSI_LOCUS10947</name>
</gene>
<dbReference type="EMBL" id="CAJVQC010022152">
    <property type="protein sequence ID" value="CAG8716675.1"/>
    <property type="molecule type" value="Genomic_DNA"/>
</dbReference>
<reference evidence="1" key="1">
    <citation type="submission" date="2021-06" db="EMBL/GenBank/DDBJ databases">
        <authorList>
            <person name="Kallberg Y."/>
            <person name="Tangrot J."/>
            <person name="Rosling A."/>
        </authorList>
    </citation>
    <scope>NUCLEOTIDE SEQUENCE</scope>
    <source>
        <strain evidence="1">MA461A</strain>
    </source>
</reference>
<proteinExistence type="predicted"/>
<organism evidence="1 2">
    <name type="scientific">Racocetra persica</name>
    <dbReference type="NCBI Taxonomy" id="160502"/>
    <lineage>
        <taxon>Eukaryota</taxon>
        <taxon>Fungi</taxon>
        <taxon>Fungi incertae sedis</taxon>
        <taxon>Mucoromycota</taxon>
        <taxon>Glomeromycotina</taxon>
        <taxon>Glomeromycetes</taxon>
        <taxon>Diversisporales</taxon>
        <taxon>Gigasporaceae</taxon>
        <taxon>Racocetra</taxon>
    </lineage>
</organism>
<protein>
    <submittedName>
        <fullName evidence="1">130_t:CDS:1</fullName>
    </submittedName>
</protein>
<evidence type="ECO:0000313" key="2">
    <source>
        <dbReference type="Proteomes" id="UP000789920"/>
    </source>
</evidence>
<keyword evidence="2" id="KW-1185">Reference proteome</keyword>
<feature type="non-terminal residue" evidence="1">
    <location>
        <position position="1"/>
    </location>
</feature>